<dbReference type="GO" id="GO:0006543">
    <property type="term" value="P:L-glutamine catabolic process"/>
    <property type="evidence" value="ECO:0007669"/>
    <property type="project" value="TreeGrafter"/>
</dbReference>
<evidence type="ECO:0000256" key="6">
    <source>
        <dbReference type="HAMAP-Rule" id="MF_00313"/>
    </source>
</evidence>
<accession>A0A226C3P5</accession>
<evidence type="ECO:0000256" key="4">
    <source>
        <dbReference type="ARBA" id="ARBA00022801"/>
    </source>
</evidence>
<evidence type="ECO:0000256" key="3">
    <source>
        <dbReference type="ARBA" id="ARBA00012918"/>
    </source>
</evidence>
<dbReference type="GO" id="GO:0004359">
    <property type="term" value="F:glutaminase activity"/>
    <property type="evidence" value="ECO:0007669"/>
    <property type="project" value="UniProtKB-UniRule"/>
</dbReference>
<keyword evidence="8" id="KW-1185">Reference proteome</keyword>
<evidence type="ECO:0000313" key="7">
    <source>
        <dbReference type="EMBL" id="OWZ85040.1"/>
    </source>
</evidence>
<dbReference type="EMBL" id="NIQC01000001">
    <property type="protein sequence ID" value="OWZ85040.1"/>
    <property type="molecule type" value="Genomic_DNA"/>
</dbReference>
<comment type="subunit">
    <text evidence="2 6">Homotetramer.</text>
</comment>
<reference evidence="7 8" key="1">
    <citation type="submission" date="2017-06" db="EMBL/GenBank/DDBJ databases">
        <title>Draft Genome Sequence of Natranaerobius trueperi halophilic, alkalithermophilic bacteria from soda lakes.</title>
        <authorList>
            <person name="Zhao B."/>
        </authorList>
    </citation>
    <scope>NUCLEOTIDE SEQUENCE [LARGE SCALE GENOMIC DNA]</scope>
    <source>
        <strain evidence="7 8">DSM 18760</strain>
    </source>
</reference>
<dbReference type="HAMAP" id="MF_00313">
    <property type="entry name" value="Glutaminase"/>
    <property type="match status" value="1"/>
</dbReference>
<protein>
    <recommendedName>
        <fullName evidence="3 6">Glutaminase</fullName>
        <ecNumber evidence="3 6">3.5.1.2</ecNumber>
    </recommendedName>
</protein>
<evidence type="ECO:0000256" key="5">
    <source>
        <dbReference type="ARBA" id="ARBA00049534"/>
    </source>
</evidence>
<dbReference type="EC" id="3.5.1.2" evidence="3 6"/>
<feature type="binding site" evidence="6">
    <location>
        <position position="165"/>
    </location>
    <ligand>
        <name>substrate</name>
    </ligand>
</feature>
<dbReference type="Proteomes" id="UP000214588">
    <property type="component" value="Unassembled WGS sequence"/>
</dbReference>
<dbReference type="PANTHER" id="PTHR12544:SF29">
    <property type="entry name" value="GLUTAMINASE"/>
    <property type="match status" value="1"/>
</dbReference>
<dbReference type="FunFam" id="3.40.710.10:FF:000005">
    <property type="entry name" value="Glutaminase"/>
    <property type="match status" value="1"/>
</dbReference>
<keyword evidence="4 6" id="KW-0378">Hydrolase</keyword>
<comment type="similarity">
    <text evidence="1 6">Belongs to the glutaminase family.</text>
</comment>
<dbReference type="Gene3D" id="3.40.710.10">
    <property type="entry name" value="DD-peptidase/beta-lactamase superfamily"/>
    <property type="match status" value="1"/>
</dbReference>
<dbReference type="OrthoDB" id="9788822at2"/>
<evidence type="ECO:0000256" key="2">
    <source>
        <dbReference type="ARBA" id="ARBA00011881"/>
    </source>
</evidence>
<dbReference type="SUPFAM" id="SSF56601">
    <property type="entry name" value="beta-lactamase/transpeptidase-like"/>
    <property type="match status" value="1"/>
</dbReference>
<feature type="binding site" evidence="6">
    <location>
        <position position="61"/>
    </location>
    <ligand>
        <name>substrate</name>
    </ligand>
</feature>
<dbReference type="PANTHER" id="PTHR12544">
    <property type="entry name" value="GLUTAMINASE"/>
    <property type="match status" value="1"/>
</dbReference>
<organism evidence="7 8">
    <name type="scientific">Natranaerobius trueperi</name>
    <dbReference type="NCBI Taxonomy" id="759412"/>
    <lineage>
        <taxon>Bacteria</taxon>
        <taxon>Bacillati</taxon>
        <taxon>Bacillota</taxon>
        <taxon>Clostridia</taxon>
        <taxon>Natranaerobiales</taxon>
        <taxon>Natranaerobiaceae</taxon>
        <taxon>Natranaerobius</taxon>
    </lineage>
</organism>
<sequence>MKDKLQSIIDQNRKWTNCGQVASYIPELAKADPNILGIAINDINDKAVQAGDYNYYFTIQSIVKVIILICLLIDGGEDKIFDKVGMEPSSEPFNSIPKLERTESGKPLNPFINAGAIACTDAVLGKNCKEKYERIVAMLKKLSNNQNLKINDAVYKSEKLTGQTNRAIAHYLKGAGLIDNSVEDVLDVYFKLCSVEMVVKDIAKIASVIANGGIAPWSQEKIIPTNANKIIKAIMTTCGLYDSSGCFAVRVGMPSKSGVGGGIVSVAPNKMGIAVVGPSLDHHGNSIAGVKVLEELSKSERLSIFL</sequence>
<dbReference type="GO" id="GO:0006537">
    <property type="term" value="P:glutamate biosynthetic process"/>
    <property type="evidence" value="ECO:0007669"/>
    <property type="project" value="TreeGrafter"/>
</dbReference>
<comment type="catalytic activity">
    <reaction evidence="5 6">
        <text>L-glutamine + H2O = L-glutamate + NH4(+)</text>
        <dbReference type="Rhea" id="RHEA:15889"/>
        <dbReference type="ChEBI" id="CHEBI:15377"/>
        <dbReference type="ChEBI" id="CHEBI:28938"/>
        <dbReference type="ChEBI" id="CHEBI:29985"/>
        <dbReference type="ChEBI" id="CHEBI:58359"/>
        <dbReference type="EC" id="3.5.1.2"/>
    </reaction>
</comment>
<dbReference type="AlphaFoldDB" id="A0A226C3P5"/>
<dbReference type="NCBIfam" id="TIGR03814">
    <property type="entry name" value="Gln_ase"/>
    <property type="match status" value="1"/>
</dbReference>
<keyword evidence="6" id="KW-0007">Acetylation</keyword>
<name>A0A226C3P5_9FIRM</name>
<evidence type="ECO:0000313" key="8">
    <source>
        <dbReference type="Proteomes" id="UP000214588"/>
    </source>
</evidence>
<dbReference type="RefSeq" id="WP_089022463.1">
    <property type="nucleotide sequence ID" value="NZ_NIQC01000001.1"/>
</dbReference>
<feature type="binding site" evidence="6">
    <location>
        <position position="259"/>
    </location>
    <ligand>
        <name>substrate</name>
    </ligand>
</feature>
<feature type="binding site" evidence="6">
    <location>
        <position position="113"/>
    </location>
    <ligand>
        <name>substrate</name>
    </ligand>
</feature>
<gene>
    <name evidence="6 7" type="primary">glsA</name>
    <name evidence="7" type="ORF">CDO51_01195</name>
</gene>
<dbReference type="InterPro" id="IPR012338">
    <property type="entry name" value="Beta-lactam/transpept-like"/>
</dbReference>
<dbReference type="Pfam" id="PF04960">
    <property type="entry name" value="Glutaminase"/>
    <property type="match status" value="1"/>
</dbReference>
<feature type="binding site" evidence="6">
    <location>
        <position position="158"/>
    </location>
    <ligand>
        <name>substrate</name>
    </ligand>
</feature>
<evidence type="ECO:0000256" key="1">
    <source>
        <dbReference type="ARBA" id="ARBA00011076"/>
    </source>
</evidence>
<feature type="binding site" evidence="6">
    <location>
        <position position="189"/>
    </location>
    <ligand>
        <name>substrate</name>
    </ligand>
</feature>
<feature type="binding site" evidence="6">
    <location>
        <position position="241"/>
    </location>
    <ligand>
        <name>substrate</name>
    </ligand>
</feature>
<comment type="caution">
    <text evidence="7">The sequence shown here is derived from an EMBL/GenBank/DDBJ whole genome shotgun (WGS) entry which is preliminary data.</text>
</comment>
<dbReference type="InterPro" id="IPR015868">
    <property type="entry name" value="Glutaminase"/>
</dbReference>
<proteinExistence type="inferred from homology"/>